<accession>A0A2T5G4V9</accession>
<evidence type="ECO:0000256" key="1">
    <source>
        <dbReference type="SAM" id="MobiDB-lite"/>
    </source>
</evidence>
<protein>
    <submittedName>
        <fullName evidence="2">Uncharacterized protein</fullName>
    </submittedName>
</protein>
<dbReference type="EMBL" id="PEBW01000006">
    <property type="protein sequence ID" value="PTQ51208.1"/>
    <property type="molecule type" value="Genomic_DNA"/>
</dbReference>
<sequence length="70" mass="7629">MEALDTTFRDEKQIEEILGLPVLGEVGIISSGMRRKRSRVSPTSTISQKDREKAGATTSGSPPQEGRLEV</sequence>
<organism evidence="2 3">
    <name type="scientific">Brockia lithotrophica</name>
    <dbReference type="NCBI Taxonomy" id="933949"/>
    <lineage>
        <taxon>Bacteria</taxon>
        <taxon>Bacillati</taxon>
        <taxon>Bacillota</taxon>
        <taxon>Bacilli</taxon>
        <taxon>Bacillales</taxon>
        <taxon>Bacillales Family X. Incertae Sedis</taxon>
        <taxon>Brockia</taxon>
    </lineage>
</organism>
<comment type="caution">
    <text evidence="2">The sequence shown here is derived from an EMBL/GenBank/DDBJ whole genome shotgun (WGS) entry which is preliminary data.</text>
</comment>
<dbReference type="AlphaFoldDB" id="A0A2T5G4V9"/>
<reference evidence="2 3" key="1">
    <citation type="submission" date="2017-08" db="EMBL/GenBank/DDBJ databases">
        <title>Burning lignite coal seam in the remote Altai Mountains harbors a hydrogen-driven thermophilic microbial community.</title>
        <authorList>
            <person name="Kadnikov V.V."/>
            <person name="Mardanov A.V."/>
            <person name="Ivasenko D."/>
            <person name="Beletsky A.V."/>
            <person name="Karnachuk O.V."/>
            <person name="Ravin N.V."/>
        </authorList>
    </citation>
    <scope>NUCLEOTIDE SEQUENCE [LARGE SCALE GENOMIC DNA]</scope>
    <source>
        <strain evidence="2">AL31</strain>
    </source>
</reference>
<proteinExistence type="predicted"/>
<gene>
    <name evidence="2" type="ORF">BLITH_0034</name>
</gene>
<evidence type="ECO:0000313" key="2">
    <source>
        <dbReference type="EMBL" id="PTQ51208.1"/>
    </source>
</evidence>
<dbReference type="Proteomes" id="UP000244016">
    <property type="component" value="Unassembled WGS sequence"/>
</dbReference>
<evidence type="ECO:0000313" key="3">
    <source>
        <dbReference type="Proteomes" id="UP000244016"/>
    </source>
</evidence>
<name>A0A2T5G4V9_9BACL</name>
<feature type="region of interest" description="Disordered" evidence="1">
    <location>
        <begin position="31"/>
        <end position="70"/>
    </location>
</feature>